<proteinExistence type="predicted"/>
<dbReference type="GO" id="GO:0051082">
    <property type="term" value="F:unfolded protein binding"/>
    <property type="evidence" value="ECO:0007669"/>
    <property type="project" value="TreeGrafter"/>
</dbReference>
<evidence type="ECO:0000256" key="1">
    <source>
        <dbReference type="SAM" id="MobiDB-lite"/>
    </source>
</evidence>
<name>A0AAD6U2M5_9AGAR</name>
<feature type="domain" description="NADH:ubiquinone oxidoreductase intermediate-associated protein 30" evidence="2">
    <location>
        <begin position="41"/>
        <end position="180"/>
    </location>
</feature>
<reference evidence="3" key="1">
    <citation type="submission" date="2023-03" db="EMBL/GenBank/DDBJ databases">
        <title>Massive genome expansion in bonnet fungi (Mycena s.s.) driven by repeated elements and novel gene families across ecological guilds.</title>
        <authorList>
            <consortium name="Lawrence Berkeley National Laboratory"/>
            <person name="Harder C.B."/>
            <person name="Miyauchi S."/>
            <person name="Viragh M."/>
            <person name="Kuo A."/>
            <person name="Thoen E."/>
            <person name="Andreopoulos B."/>
            <person name="Lu D."/>
            <person name="Skrede I."/>
            <person name="Drula E."/>
            <person name="Henrissat B."/>
            <person name="Morin E."/>
            <person name="Kohler A."/>
            <person name="Barry K."/>
            <person name="LaButti K."/>
            <person name="Morin E."/>
            <person name="Salamov A."/>
            <person name="Lipzen A."/>
            <person name="Mereny Z."/>
            <person name="Hegedus B."/>
            <person name="Baldrian P."/>
            <person name="Stursova M."/>
            <person name="Weitz H."/>
            <person name="Taylor A."/>
            <person name="Grigoriev I.V."/>
            <person name="Nagy L.G."/>
            <person name="Martin F."/>
            <person name="Kauserud H."/>
        </authorList>
    </citation>
    <scope>NUCLEOTIDE SEQUENCE</scope>
    <source>
        <strain evidence="3">CBHHK173m</strain>
    </source>
</reference>
<dbReference type="InterPro" id="IPR013857">
    <property type="entry name" value="NADH-UbQ_OxRdtase-assoc_prot30"/>
</dbReference>
<dbReference type="GO" id="GO:0010257">
    <property type="term" value="P:NADH dehydrogenase complex assembly"/>
    <property type="evidence" value="ECO:0007669"/>
    <property type="project" value="TreeGrafter"/>
</dbReference>
<feature type="compositionally biased region" description="Polar residues" evidence="1">
    <location>
        <begin position="218"/>
        <end position="232"/>
    </location>
</feature>
<comment type="caution">
    <text evidence="3">The sequence shown here is derived from an EMBL/GenBank/DDBJ whole genome shotgun (WGS) entry which is preliminary data.</text>
</comment>
<dbReference type="PANTHER" id="PTHR13194:SF18">
    <property type="entry name" value="COMPLEX I INTERMEDIATE-ASSOCIATED PROTEIN 30, MITOCHONDRIAL"/>
    <property type="match status" value="1"/>
</dbReference>
<dbReference type="EMBL" id="JARJCN010000032">
    <property type="protein sequence ID" value="KAJ7086106.1"/>
    <property type="molecule type" value="Genomic_DNA"/>
</dbReference>
<feature type="region of interest" description="Disordered" evidence="1">
    <location>
        <begin position="212"/>
        <end position="232"/>
    </location>
</feature>
<gene>
    <name evidence="3" type="ORF">B0H15DRAFT_845345</name>
</gene>
<sequence length="232" mass="25609">MTSNWSAIWRRTRQSLRETTGKIARMDGAALPNRGPRLLYSFNTREAAAEAVLGCDADIGGRSSVAFALDTSSAGEPAVARPTGKFHGRLRLDVRPGLEGRINSGYAGFRTPVRSTLFGNITDNVYFHDYLALRVRAAGDPVLHRSYFVNVQTVDQMSHVSVWQQALPIRRQDNDWETCYVRAFFLPLSFSRPRSSPSPALSTLASPSWAGETPFRAPTNSASTRSGLRTNM</sequence>
<keyword evidence="4" id="KW-1185">Reference proteome</keyword>
<evidence type="ECO:0000313" key="3">
    <source>
        <dbReference type="EMBL" id="KAJ7086106.1"/>
    </source>
</evidence>
<feature type="non-terminal residue" evidence="3">
    <location>
        <position position="1"/>
    </location>
</feature>
<dbReference type="Pfam" id="PF08547">
    <property type="entry name" value="CIA30"/>
    <property type="match status" value="1"/>
</dbReference>
<dbReference type="PANTHER" id="PTHR13194">
    <property type="entry name" value="COMPLEX I INTERMEDIATE-ASSOCIATED PROTEIN 30"/>
    <property type="match status" value="1"/>
</dbReference>
<dbReference type="AlphaFoldDB" id="A0AAD6U2M5"/>
<dbReference type="Proteomes" id="UP001222325">
    <property type="component" value="Unassembled WGS sequence"/>
</dbReference>
<dbReference type="GO" id="GO:0006120">
    <property type="term" value="P:mitochondrial electron transport, NADH to ubiquinone"/>
    <property type="evidence" value="ECO:0007669"/>
    <property type="project" value="TreeGrafter"/>
</dbReference>
<dbReference type="InterPro" id="IPR039131">
    <property type="entry name" value="NDUFAF1"/>
</dbReference>
<evidence type="ECO:0000313" key="4">
    <source>
        <dbReference type="Proteomes" id="UP001222325"/>
    </source>
</evidence>
<protein>
    <recommendedName>
        <fullName evidence="2">NADH:ubiquinone oxidoreductase intermediate-associated protein 30 domain-containing protein</fullName>
    </recommendedName>
</protein>
<organism evidence="3 4">
    <name type="scientific">Mycena belliarum</name>
    <dbReference type="NCBI Taxonomy" id="1033014"/>
    <lineage>
        <taxon>Eukaryota</taxon>
        <taxon>Fungi</taxon>
        <taxon>Dikarya</taxon>
        <taxon>Basidiomycota</taxon>
        <taxon>Agaricomycotina</taxon>
        <taxon>Agaricomycetes</taxon>
        <taxon>Agaricomycetidae</taxon>
        <taxon>Agaricales</taxon>
        <taxon>Marasmiineae</taxon>
        <taxon>Mycenaceae</taxon>
        <taxon>Mycena</taxon>
    </lineage>
</organism>
<dbReference type="GO" id="GO:0005739">
    <property type="term" value="C:mitochondrion"/>
    <property type="evidence" value="ECO:0007669"/>
    <property type="project" value="TreeGrafter"/>
</dbReference>
<accession>A0AAD6U2M5</accession>
<evidence type="ECO:0000259" key="2">
    <source>
        <dbReference type="Pfam" id="PF08547"/>
    </source>
</evidence>